<proteinExistence type="predicted"/>
<reference evidence="2 3" key="1">
    <citation type="submission" date="2024-10" db="EMBL/GenBank/DDBJ databases">
        <title>Isolation, draft genome sequencing and identification of Phyllobacterium sp. NSA23, isolated from leaf soil.</title>
        <authorList>
            <person name="Akita H."/>
        </authorList>
    </citation>
    <scope>NUCLEOTIDE SEQUENCE [LARGE SCALE GENOMIC DNA]</scope>
    <source>
        <strain evidence="2 3">NSA23</strain>
    </source>
</reference>
<name>A0ABQ0H0H9_9HYPH</name>
<dbReference type="CDD" id="cd05155">
    <property type="entry name" value="APH_ChoK_like_1"/>
    <property type="match status" value="1"/>
</dbReference>
<dbReference type="InterPro" id="IPR002575">
    <property type="entry name" value="Aminoglycoside_PTrfase"/>
</dbReference>
<dbReference type="SUPFAM" id="SSF56112">
    <property type="entry name" value="Protein kinase-like (PK-like)"/>
    <property type="match status" value="1"/>
</dbReference>
<comment type="caution">
    <text evidence="2">The sequence shown here is derived from an EMBL/GenBank/DDBJ whole genome shotgun (WGS) entry which is preliminary data.</text>
</comment>
<dbReference type="Gene3D" id="3.30.200.20">
    <property type="entry name" value="Phosphorylase Kinase, domain 1"/>
    <property type="match status" value="1"/>
</dbReference>
<keyword evidence="3" id="KW-1185">Reference proteome</keyword>
<organism evidence="2 3">
    <name type="scientific">Phyllobacterium phragmitis</name>
    <dbReference type="NCBI Taxonomy" id="2670329"/>
    <lineage>
        <taxon>Bacteria</taxon>
        <taxon>Pseudomonadati</taxon>
        <taxon>Pseudomonadota</taxon>
        <taxon>Alphaproteobacteria</taxon>
        <taxon>Hyphomicrobiales</taxon>
        <taxon>Phyllobacteriaceae</taxon>
        <taxon>Phyllobacterium</taxon>
    </lineage>
</organism>
<dbReference type="Proteomes" id="UP001628091">
    <property type="component" value="Unassembled WGS sequence"/>
</dbReference>
<accession>A0ABQ0H0H9</accession>
<dbReference type="EMBL" id="BAAFZP010000001">
    <property type="protein sequence ID" value="GAB1582414.1"/>
    <property type="molecule type" value="Genomic_DNA"/>
</dbReference>
<dbReference type="InterPro" id="IPR011009">
    <property type="entry name" value="Kinase-like_dom_sf"/>
</dbReference>
<gene>
    <name evidence="2" type="ORF">PPNSA23_23570</name>
</gene>
<sequence>MALYPKAMPKEAPPLSVDTALVRQLIAAQFPEWGNLPIKPVEPGGWDNRTFRLGDRMSVRLPSAAAYAAQVEKEHRWLPELSPHLPLPIPTPLVKGMPAEAYPWHWSVYRWLDGSPAAPDLIDDLDRFARSLAGFLQALHQIDATGGPPPGEHNFHRGGRLAVYDAETRAALAVLGSRIDTAAAEDVWTMALGSQWRRSPVWVHGDIAYGNLLVESGKLCAVIDFGSSAVGDPACDLVIAWTQFSGESRETFRAALSLDDETWCRARGWALWKALITASGHDSNQREAEKSWRIIKEVLADHRQHHAG</sequence>
<evidence type="ECO:0000313" key="3">
    <source>
        <dbReference type="Proteomes" id="UP001628091"/>
    </source>
</evidence>
<dbReference type="PANTHER" id="PTHR21310:SF42">
    <property type="entry name" value="BIFUNCTIONAL AAC_APH"/>
    <property type="match status" value="1"/>
</dbReference>
<feature type="domain" description="Aminoglycoside phosphotransferase" evidence="1">
    <location>
        <begin position="43"/>
        <end position="267"/>
    </location>
</feature>
<dbReference type="PANTHER" id="PTHR21310">
    <property type="entry name" value="AMINOGLYCOSIDE PHOSPHOTRANSFERASE-RELATED-RELATED"/>
    <property type="match status" value="1"/>
</dbReference>
<dbReference type="InterPro" id="IPR051678">
    <property type="entry name" value="AGP_Transferase"/>
</dbReference>
<evidence type="ECO:0000313" key="2">
    <source>
        <dbReference type="EMBL" id="GAB1582414.1"/>
    </source>
</evidence>
<protein>
    <submittedName>
        <fullName evidence="2">Aminoglycoside phosphotransferase family protein</fullName>
    </submittedName>
</protein>
<evidence type="ECO:0000259" key="1">
    <source>
        <dbReference type="Pfam" id="PF01636"/>
    </source>
</evidence>
<dbReference type="Pfam" id="PF01636">
    <property type="entry name" value="APH"/>
    <property type="match status" value="1"/>
</dbReference>
<dbReference type="Gene3D" id="3.90.1200.10">
    <property type="match status" value="1"/>
</dbReference>